<accession>A0A6L5R266</accession>
<evidence type="ECO:0000313" key="6">
    <source>
        <dbReference type="EMBL" id="MRX43558.1"/>
    </source>
</evidence>
<evidence type="ECO:0000256" key="4">
    <source>
        <dbReference type="ARBA" id="ARBA00023033"/>
    </source>
</evidence>
<dbReference type="Gene3D" id="3.20.20.30">
    <property type="entry name" value="Luciferase-like domain"/>
    <property type="match status" value="1"/>
</dbReference>
<name>A0A6L5R266_9MICO</name>
<dbReference type="InterPro" id="IPR050172">
    <property type="entry name" value="SsuD_RutA_monooxygenase"/>
</dbReference>
<dbReference type="PANTHER" id="PTHR42847:SF4">
    <property type="entry name" value="ALKANESULFONATE MONOOXYGENASE-RELATED"/>
    <property type="match status" value="1"/>
</dbReference>
<keyword evidence="2" id="KW-0288">FMN</keyword>
<protein>
    <submittedName>
        <fullName evidence="6">LLM class flavin-dependent oxidoreductase</fullName>
    </submittedName>
</protein>
<reference evidence="6 7" key="1">
    <citation type="submission" date="2019-11" db="EMBL/GenBank/DDBJ databases">
        <title>Agromyces kandeliae sp. nov., isolated from mangrove soil.</title>
        <authorList>
            <person name="Wang R."/>
        </authorList>
    </citation>
    <scope>NUCLEOTIDE SEQUENCE [LARGE SCALE GENOMIC DNA]</scope>
    <source>
        <strain evidence="6 7">Q22</strain>
    </source>
</reference>
<keyword evidence="1" id="KW-0285">Flavoprotein</keyword>
<dbReference type="AlphaFoldDB" id="A0A6L5R266"/>
<feature type="domain" description="Luciferase-like" evidence="5">
    <location>
        <begin position="1"/>
        <end position="295"/>
    </location>
</feature>
<dbReference type="PANTHER" id="PTHR42847">
    <property type="entry name" value="ALKANESULFONATE MONOOXYGENASE"/>
    <property type="match status" value="1"/>
</dbReference>
<keyword evidence="4" id="KW-0503">Monooxygenase</keyword>
<dbReference type="EMBL" id="WKJD01000012">
    <property type="protein sequence ID" value="MRX43558.1"/>
    <property type="molecule type" value="Genomic_DNA"/>
</dbReference>
<gene>
    <name evidence="6" type="ORF">GJR97_07425</name>
</gene>
<sequence>MKFGLLLPHFGEEASREKLLEGSKLAERMGFDSVWVRDHLVFEPHGEMEKPNRTFYDALTTLTAIGAVTDRIELGTGSLIPFRHPLVTALMAGTITQLVGPRLILGFGAGTFDHEFEAIGWGDLDRVEAVRSNAEILKRVFTENDVTYDDGIFSFENVTIEPKPVGGRVPFWYCGATPRSARLAAEYADGWMPGRISLATMEKRIATMRDMTDASGRPLPTVAVIPPTSIEETREEALKHVNIPGLLAWANKAKFAVRPPSGTFETVEDLSGQLIVGNPDEAVEELRKFEAIGTEHVVFDFRFKFDRFFEQIELLGTEVLPKMREHAAEPALT</sequence>
<comment type="caution">
    <text evidence="6">The sequence shown here is derived from an EMBL/GenBank/DDBJ whole genome shotgun (WGS) entry which is preliminary data.</text>
</comment>
<dbReference type="InterPro" id="IPR011251">
    <property type="entry name" value="Luciferase-like_dom"/>
</dbReference>
<evidence type="ECO:0000256" key="3">
    <source>
        <dbReference type="ARBA" id="ARBA00023002"/>
    </source>
</evidence>
<organism evidence="6 7">
    <name type="scientific">Agromyces kandeliae</name>
    <dbReference type="NCBI Taxonomy" id="2666141"/>
    <lineage>
        <taxon>Bacteria</taxon>
        <taxon>Bacillati</taxon>
        <taxon>Actinomycetota</taxon>
        <taxon>Actinomycetes</taxon>
        <taxon>Micrococcales</taxon>
        <taxon>Microbacteriaceae</taxon>
        <taxon>Agromyces</taxon>
    </lineage>
</organism>
<keyword evidence="3" id="KW-0560">Oxidoreductase</keyword>
<dbReference type="InterPro" id="IPR036661">
    <property type="entry name" value="Luciferase-like_sf"/>
</dbReference>
<evidence type="ECO:0000259" key="5">
    <source>
        <dbReference type="Pfam" id="PF00296"/>
    </source>
</evidence>
<dbReference type="GO" id="GO:0046306">
    <property type="term" value="P:alkanesulfonate catabolic process"/>
    <property type="evidence" value="ECO:0007669"/>
    <property type="project" value="TreeGrafter"/>
</dbReference>
<evidence type="ECO:0000256" key="1">
    <source>
        <dbReference type="ARBA" id="ARBA00022630"/>
    </source>
</evidence>
<keyword evidence="7" id="KW-1185">Reference proteome</keyword>
<evidence type="ECO:0000256" key="2">
    <source>
        <dbReference type="ARBA" id="ARBA00022643"/>
    </source>
</evidence>
<dbReference type="Pfam" id="PF00296">
    <property type="entry name" value="Bac_luciferase"/>
    <property type="match status" value="1"/>
</dbReference>
<proteinExistence type="predicted"/>
<dbReference type="Proteomes" id="UP000476511">
    <property type="component" value="Unassembled WGS sequence"/>
</dbReference>
<dbReference type="GO" id="GO:0008726">
    <property type="term" value="F:alkanesulfonate monooxygenase activity"/>
    <property type="evidence" value="ECO:0007669"/>
    <property type="project" value="TreeGrafter"/>
</dbReference>
<evidence type="ECO:0000313" key="7">
    <source>
        <dbReference type="Proteomes" id="UP000476511"/>
    </source>
</evidence>
<dbReference type="SUPFAM" id="SSF51679">
    <property type="entry name" value="Bacterial luciferase-like"/>
    <property type="match status" value="1"/>
</dbReference>